<evidence type="ECO:0000256" key="1">
    <source>
        <dbReference type="ARBA" id="ARBA00010528"/>
    </source>
</evidence>
<dbReference type="InterPro" id="IPR023574">
    <property type="entry name" value="Ribosomal_uL4_dom_sf"/>
</dbReference>
<comment type="function">
    <text evidence="5">One of the primary rRNA binding proteins, this protein initially binds near the 5'-end of the 23S rRNA. It is important during the early stages of 50S assembly. It makes multiple contacts with different domains of the 23S rRNA in the assembled 50S subunit and ribosome.</text>
</comment>
<dbReference type="Pfam" id="PF00573">
    <property type="entry name" value="Ribosomal_L4"/>
    <property type="match status" value="1"/>
</dbReference>
<name>A0A1F7WVD3_9BACT</name>
<dbReference type="STRING" id="1817813.A2008_05625"/>
<gene>
    <name evidence="5" type="primary">rplD</name>
    <name evidence="7" type="ORF">A2008_05625</name>
</gene>
<keyword evidence="2 5" id="KW-0689">Ribosomal protein</keyword>
<evidence type="ECO:0000256" key="3">
    <source>
        <dbReference type="ARBA" id="ARBA00023274"/>
    </source>
</evidence>
<dbReference type="Gene3D" id="3.40.1370.10">
    <property type="match status" value="1"/>
</dbReference>
<evidence type="ECO:0000313" key="8">
    <source>
        <dbReference type="Proteomes" id="UP000178735"/>
    </source>
</evidence>
<dbReference type="InterPro" id="IPR002136">
    <property type="entry name" value="Ribosomal_uL4"/>
</dbReference>
<evidence type="ECO:0000313" key="7">
    <source>
        <dbReference type="EMBL" id="OGM06379.1"/>
    </source>
</evidence>
<dbReference type="InterPro" id="IPR013005">
    <property type="entry name" value="Ribosomal_uL4-like"/>
</dbReference>
<comment type="similarity">
    <text evidence="1 5">Belongs to the universal ribosomal protein uL4 family.</text>
</comment>
<keyword evidence="3 5" id="KW-0687">Ribonucleoprotein</keyword>
<comment type="function">
    <text evidence="5">Forms part of the polypeptide exit tunnel.</text>
</comment>
<dbReference type="Proteomes" id="UP000178735">
    <property type="component" value="Unassembled WGS sequence"/>
</dbReference>
<dbReference type="HAMAP" id="MF_01328_B">
    <property type="entry name" value="Ribosomal_uL4_B"/>
    <property type="match status" value="1"/>
</dbReference>
<dbReference type="EMBL" id="MGFH01000065">
    <property type="protein sequence ID" value="OGM06379.1"/>
    <property type="molecule type" value="Genomic_DNA"/>
</dbReference>
<keyword evidence="5" id="KW-0699">rRNA-binding</keyword>
<accession>A0A1F7WVD3</accession>
<dbReference type="GO" id="GO:1990904">
    <property type="term" value="C:ribonucleoprotein complex"/>
    <property type="evidence" value="ECO:0007669"/>
    <property type="project" value="UniProtKB-KW"/>
</dbReference>
<dbReference type="AlphaFoldDB" id="A0A1F7WVD3"/>
<dbReference type="GO" id="GO:0019843">
    <property type="term" value="F:rRNA binding"/>
    <property type="evidence" value="ECO:0007669"/>
    <property type="project" value="UniProtKB-UniRule"/>
</dbReference>
<dbReference type="GO" id="GO:0003735">
    <property type="term" value="F:structural constituent of ribosome"/>
    <property type="evidence" value="ECO:0007669"/>
    <property type="project" value="InterPro"/>
</dbReference>
<evidence type="ECO:0000256" key="5">
    <source>
        <dbReference type="HAMAP-Rule" id="MF_01328"/>
    </source>
</evidence>
<dbReference type="PANTHER" id="PTHR10746:SF6">
    <property type="entry name" value="LARGE RIBOSOMAL SUBUNIT PROTEIN UL4M"/>
    <property type="match status" value="1"/>
</dbReference>
<dbReference type="GO" id="GO:0006412">
    <property type="term" value="P:translation"/>
    <property type="evidence" value="ECO:0007669"/>
    <property type="project" value="UniProtKB-UniRule"/>
</dbReference>
<comment type="subunit">
    <text evidence="5">Part of the 50S ribosomal subunit.</text>
</comment>
<dbReference type="GO" id="GO:0005840">
    <property type="term" value="C:ribosome"/>
    <property type="evidence" value="ECO:0007669"/>
    <property type="project" value="UniProtKB-KW"/>
</dbReference>
<comment type="caution">
    <text evidence="7">The sequence shown here is derived from an EMBL/GenBank/DDBJ whole genome shotgun (WGS) entry which is preliminary data.</text>
</comment>
<evidence type="ECO:0000256" key="4">
    <source>
        <dbReference type="ARBA" id="ARBA00035244"/>
    </source>
</evidence>
<dbReference type="SUPFAM" id="SSF52166">
    <property type="entry name" value="Ribosomal protein L4"/>
    <property type="match status" value="1"/>
</dbReference>
<dbReference type="PANTHER" id="PTHR10746">
    <property type="entry name" value="50S RIBOSOMAL PROTEIN L4"/>
    <property type="match status" value="1"/>
</dbReference>
<feature type="compositionally biased region" description="Basic residues" evidence="6">
    <location>
        <begin position="63"/>
        <end position="77"/>
    </location>
</feature>
<feature type="region of interest" description="Disordered" evidence="6">
    <location>
        <begin position="42"/>
        <end position="80"/>
    </location>
</feature>
<evidence type="ECO:0000256" key="6">
    <source>
        <dbReference type="SAM" id="MobiDB-lite"/>
    </source>
</evidence>
<evidence type="ECO:0000256" key="2">
    <source>
        <dbReference type="ARBA" id="ARBA00022980"/>
    </source>
</evidence>
<sequence length="231" mass="26269">MPTLDVFNIEGKKIDKIEVSDSVFNVELHKNAISECVIQEQANKRQGNAKAKDRSEVSGGGRRPWRQKGTGRARHSSNRSPLWRHGGVTFGPELRSYYYSVPKKVKRLAMRSILSDKVREGVVCVVDAINPKEFKTKQMAKILVNLKVNDVKSVMQPEGKDKLSNNKIEKLATKRVLVVTRESEEKVYRSFRNIEKVRVLPSNSISVFPLAWAERLVITKDALLKIEEVLK</sequence>
<keyword evidence="5" id="KW-0694">RNA-binding</keyword>
<organism evidence="7 8">
    <name type="scientific">Candidatus Wallbacteria bacterium GWC2_49_35</name>
    <dbReference type="NCBI Taxonomy" id="1817813"/>
    <lineage>
        <taxon>Bacteria</taxon>
        <taxon>Candidatus Walliibacteriota</taxon>
    </lineage>
</organism>
<protein>
    <recommendedName>
        <fullName evidence="4 5">Large ribosomal subunit protein uL4</fullName>
    </recommendedName>
</protein>
<dbReference type="NCBIfam" id="TIGR03953">
    <property type="entry name" value="rplD_bact"/>
    <property type="match status" value="1"/>
</dbReference>
<proteinExistence type="inferred from homology"/>
<reference evidence="7 8" key="1">
    <citation type="journal article" date="2016" name="Nat. Commun.">
        <title>Thousands of microbial genomes shed light on interconnected biogeochemical processes in an aquifer system.</title>
        <authorList>
            <person name="Anantharaman K."/>
            <person name="Brown C.T."/>
            <person name="Hug L.A."/>
            <person name="Sharon I."/>
            <person name="Castelle C.J."/>
            <person name="Probst A.J."/>
            <person name="Thomas B.C."/>
            <person name="Singh A."/>
            <person name="Wilkins M.J."/>
            <person name="Karaoz U."/>
            <person name="Brodie E.L."/>
            <person name="Williams K.H."/>
            <person name="Hubbard S.S."/>
            <person name="Banfield J.F."/>
        </authorList>
    </citation>
    <scope>NUCLEOTIDE SEQUENCE [LARGE SCALE GENOMIC DNA]</scope>
</reference>